<feature type="domain" description="C2H2-type" evidence="13">
    <location>
        <begin position="267"/>
        <end position="294"/>
    </location>
</feature>
<dbReference type="FunFam" id="3.30.160.60:FF:000147">
    <property type="entry name" value="POZ-, AT hook-, and zinc finger-containing protein 1"/>
    <property type="match status" value="1"/>
</dbReference>
<feature type="compositionally biased region" description="Polar residues" evidence="11">
    <location>
        <begin position="218"/>
        <end position="229"/>
    </location>
</feature>
<keyword evidence="6" id="KW-0805">Transcription regulation</keyword>
<dbReference type="InterPro" id="IPR011333">
    <property type="entry name" value="SKP1/BTB/POZ_sf"/>
</dbReference>
<feature type="domain" description="C2H2-type" evidence="13">
    <location>
        <begin position="338"/>
        <end position="365"/>
    </location>
</feature>
<evidence type="ECO:0000256" key="1">
    <source>
        <dbReference type="ARBA" id="ARBA00004123"/>
    </source>
</evidence>
<dbReference type="SUPFAM" id="SSF54695">
    <property type="entry name" value="POZ domain"/>
    <property type="match status" value="1"/>
</dbReference>
<evidence type="ECO:0000256" key="2">
    <source>
        <dbReference type="ARBA" id="ARBA00022723"/>
    </source>
</evidence>
<feature type="domain" description="C2H2-type" evidence="13">
    <location>
        <begin position="396"/>
        <end position="424"/>
    </location>
</feature>
<feature type="domain" description="BTB" evidence="12">
    <location>
        <begin position="39"/>
        <end position="107"/>
    </location>
</feature>
<dbReference type="FunFam" id="3.30.160.60:FF:000780">
    <property type="entry name" value="myc-associated zinc finger protein isoform X1"/>
    <property type="match status" value="1"/>
</dbReference>
<keyword evidence="5" id="KW-0862">Zinc</keyword>
<gene>
    <name evidence="14" type="ORF">XNOV1_A015118</name>
</gene>
<keyword evidence="8" id="KW-0804">Transcription</keyword>
<dbReference type="PANTHER" id="PTHR46105:SF5">
    <property type="entry name" value="ZINC FINGER AND BTB DOMAIN-CONTAINING PROTEIN 44 ISOFORM X1"/>
    <property type="match status" value="1"/>
</dbReference>
<evidence type="ECO:0000259" key="13">
    <source>
        <dbReference type="PROSITE" id="PS50157"/>
    </source>
</evidence>
<keyword evidence="3" id="KW-0677">Repeat</keyword>
<dbReference type="GO" id="GO:0000981">
    <property type="term" value="F:DNA-binding transcription factor activity, RNA polymerase II-specific"/>
    <property type="evidence" value="ECO:0007669"/>
    <property type="project" value="TreeGrafter"/>
</dbReference>
<keyword evidence="9" id="KW-0539">Nucleus</keyword>
<evidence type="ECO:0000256" key="8">
    <source>
        <dbReference type="ARBA" id="ARBA00023163"/>
    </source>
</evidence>
<organism evidence="14 15">
    <name type="scientific">Xyrichtys novacula</name>
    <name type="common">Pearly razorfish</name>
    <name type="synonym">Hemipteronotus novacula</name>
    <dbReference type="NCBI Taxonomy" id="13765"/>
    <lineage>
        <taxon>Eukaryota</taxon>
        <taxon>Metazoa</taxon>
        <taxon>Chordata</taxon>
        <taxon>Craniata</taxon>
        <taxon>Vertebrata</taxon>
        <taxon>Euteleostomi</taxon>
        <taxon>Actinopterygii</taxon>
        <taxon>Neopterygii</taxon>
        <taxon>Teleostei</taxon>
        <taxon>Neoteleostei</taxon>
        <taxon>Acanthomorphata</taxon>
        <taxon>Eupercaria</taxon>
        <taxon>Labriformes</taxon>
        <taxon>Labridae</taxon>
        <taxon>Xyrichtys</taxon>
    </lineage>
</organism>
<dbReference type="Proteomes" id="UP001178508">
    <property type="component" value="Chromosome 2"/>
</dbReference>
<dbReference type="Pfam" id="PF00096">
    <property type="entry name" value="zf-C2H2"/>
    <property type="match status" value="4"/>
</dbReference>
<dbReference type="AlphaFoldDB" id="A0AAV1EPJ1"/>
<evidence type="ECO:0000256" key="4">
    <source>
        <dbReference type="ARBA" id="ARBA00022771"/>
    </source>
</evidence>
<dbReference type="SMART" id="SM00355">
    <property type="entry name" value="ZnF_C2H2"/>
    <property type="match status" value="8"/>
</dbReference>
<dbReference type="EMBL" id="OY660865">
    <property type="protein sequence ID" value="CAJ1050670.1"/>
    <property type="molecule type" value="Genomic_DNA"/>
</dbReference>
<dbReference type="SMART" id="SM00225">
    <property type="entry name" value="BTB"/>
    <property type="match status" value="1"/>
</dbReference>
<feature type="region of interest" description="Disordered" evidence="11">
    <location>
        <begin position="602"/>
        <end position="676"/>
    </location>
</feature>
<dbReference type="Pfam" id="PF00651">
    <property type="entry name" value="BTB"/>
    <property type="match status" value="1"/>
</dbReference>
<dbReference type="PROSITE" id="PS50097">
    <property type="entry name" value="BTB"/>
    <property type="match status" value="1"/>
</dbReference>
<dbReference type="FunFam" id="3.30.160.60:FF:000945">
    <property type="entry name" value="POZ-, AT hook-, and zinc finger-containing protein 1 isoform X3"/>
    <property type="match status" value="1"/>
</dbReference>
<feature type="domain" description="C2H2-type" evidence="13">
    <location>
        <begin position="425"/>
        <end position="452"/>
    </location>
</feature>
<dbReference type="Pfam" id="PF16637">
    <property type="entry name" value="zf-C2H2_assoc3"/>
    <property type="match status" value="1"/>
</dbReference>
<dbReference type="PROSITE" id="PS00028">
    <property type="entry name" value="ZINC_FINGER_C2H2_1"/>
    <property type="match status" value="7"/>
</dbReference>
<evidence type="ECO:0000256" key="6">
    <source>
        <dbReference type="ARBA" id="ARBA00023015"/>
    </source>
</evidence>
<reference evidence="14" key="1">
    <citation type="submission" date="2023-08" db="EMBL/GenBank/DDBJ databases">
        <authorList>
            <person name="Alioto T."/>
            <person name="Alioto T."/>
            <person name="Gomez Garrido J."/>
        </authorList>
    </citation>
    <scope>NUCLEOTIDE SEQUENCE</scope>
</reference>
<evidence type="ECO:0000313" key="14">
    <source>
        <dbReference type="EMBL" id="CAJ1050670.1"/>
    </source>
</evidence>
<accession>A0AAV1EPJ1</accession>
<dbReference type="CDD" id="cd18207">
    <property type="entry name" value="BTB_POZ_ZBTB19_PATZ1"/>
    <property type="match status" value="1"/>
</dbReference>
<dbReference type="InterPro" id="IPR050457">
    <property type="entry name" value="ZnFinger_BTB_dom_contain"/>
</dbReference>
<protein>
    <submittedName>
        <fullName evidence="14">POZ-, AT hook-, and zinc finger-containing protein 1 isoform X1</fullName>
    </submittedName>
</protein>
<keyword evidence="2" id="KW-0479">Metal-binding</keyword>
<feature type="domain" description="C2H2-type" evidence="13">
    <location>
        <begin position="478"/>
        <end position="505"/>
    </location>
</feature>
<dbReference type="GO" id="GO:0005634">
    <property type="term" value="C:nucleus"/>
    <property type="evidence" value="ECO:0007669"/>
    <property type="project" value="UniProtKB-SubCell"/>
</dbReference>
<dbReference type="Pfam" id="PF13912">
    <property type="entry name" value="zf-C2H2_6"/>
    <property type="match status" value="1"/>
</dbReference>
<feature type="domain" description="C2H2-type" evidence="13">
    <location>
        <begin position="366"/>
        <end position="393"/>
    </location>
</feature>
<dbReference type="Gene3D" id="3.30.160.60">
    <property type="entry name" value="Classic Zinc Finger"/>
    <property type="match status" value="7"/>
</dbReference>
<evidence type="ECO:0000256" key="3">
    <source>
        <dbReference type="ARBA" id="ARBA00022737"/>
    </source>
</evidence>
<evidence type="ECO:0000256" key="10">
    <source>
        <dbReference type="PROSITE-ProRule" id="PRU00042"/>
    </source>
</evidence>
<keyword evidence="7" id="KW-0238">DNA-binding</keyword>
<name>A0AAV1EPJ1_XYRNO</name>
<evidence type="ECO:0000313" key="15">
    <source>
        <dbReference type="Proteomes" id="UP001178508"/>
    </source>
</evidence>
<dbReference type="FunFam" id="3.30.160.60:FF:000404">
    <property type="entry name" value="POZ-, AT hook-, and zinc finger-containing protein 1"/>
    <property type="match status" value="1"/>
</dbReference>
<dbReference type="PANTHER" id="PTHR46105">
    <property type="entry name" value="AGAP004733-PA"/>
    <property type="match status" value="1"/>
</dbReference>
<evidence type="ECO:0000256" key="9">
    <source>
        <dbReference type="ARBA" id="ARBA00023242"/>
    </source>
</evidence>
<evidence type="ECO:0000256" key="7">
    <source>
        <dbReference type="ARBA" id="ARBA00023125"/>
    </source>
</evidence>
<dbReference type="InterPro" id="IPR036236">
    <property type="entry name" value="Znf_C2H2_sf"/>
</dbReference>
<dbReference type="InterPro" id="IPR000210">
    <property type="entry name" value="BTB/POZ_dom"/>
</dbReference>
<feature type="compositionally biased region" description="Basic and acidic residues" evidence="11">
    <location>
        <begin position="634"/>
        <end position="644"/>
    </location>
</feature>
<dbReference type="InterPro" id="IPR013087">
    <property type="entry name" value="Znf_C2H2_type"/>
</dbReference>
<evidence type="ECO:0000259" key="12">
    <source>
        <dbReference type="PROSITE" id="PS50097"/>
    </source>
</evidence>
<keyword evidence="15" id="KW-1185">Reference proteome</keyword>
<dbReference type="Pfam" id="PF13894">
    <property type="entry name" value="zf-C2H2_4"/>
    <property type="match status" value="1"/>
</dbReference>
<proteinExistence type="predicted"/>
<keyword evidence="4 10" id="KW-0863">Zinc-finger</keyword>
<dbReference type="PROSITE" id="PS50157">
    <property type="entry name" value="ZINC_FINGER_C2H2_2"/>
    <property type="match status" value="7"/>
</dbReference>
<evidence type="ECO:0000256" key="5">
    <source>
        <dbReference type="ARBA" id="ARBA00022833"/>
    </source>
</evidence>
<feature type="domain" description="C2H2-type" evidence="13">
    <location>
        <begin position="679"/>
        <end position="707"/>
    </location>
</feature>
<evidence type="ECO:0000256" key="11">
    <source>
        <dbReference type="SAM" id="MobiDB-lite"/>
    </source>
</evidence>
<dbReference type="GO" id="GO:0008270">
    <property type="term" value="F:zinc ion binding"/>
    <property type="evidence" value="ECO:0007669"/>
    <property type="project" value="UniProtKB-KW"/>
</dbReference>
<dbReference type="Gene3D" id="3.30.710.10">
    <property type="entry name" value="Potassium Channel Kv1.1, Chain A"/>
    <property type="match status" value="1"/>
</dbReference>
<dbReference type="SUPFAM" id="SSF57667">
    <property type="entry name" value="beta-beta-alpha zinc fingers"/>
    <property type="match status" value="4"/>
</dbReference>
<feature type="region of interest" description="Disordered" evidence="11">
    <location>
        <begin position="209"/>
        <end position="251"/>
    </location>
</feature>
<comment type="subcellular location">
    <subcellularLocation>
        <location evidence="1">Nucleus</location>
    </subcellularLocation>
</comment>
<sequence length="766" mass="83126">MEKVAEPSWTSSYTYQVSKHSAEMLHNLNVQRKDGGRFCDVVLRVGEESFPAHKAVLAACSEYFESVFSRQTEGDSDAKELEMHTISPKVFKDVLDFAYTSRIVVRLECFPELMTAAKFLLMRSVIEICQEVIKQSNVQILVPTSRGGDASLFQAAAATELGFPVAQQDFVNGTGILVNGQGFSSGADGREDTAAVLLEDGGEASVPMLEPVEGLPVSPTTEISGSTFQHDAGSPGSKRNRGRPKKPDGVVETVNFNNSQLKDSVLFPCSTCGKAFTEASRLKNHEAQHGANHSGVHNAGDSLSSAGGMSLISQPGLVENGGMTLDNGRKRERTRRHVGCDICGKVFRDVYHLNRHKLSHSGEKPYACHVCGLRFKRKDRMSYHVRSHDGSVGKPYVCQSCGKGFSRPDHLNGHIKQVHTTERPHKCQICNASFATRDRLRSHLACHEDKIPCKVCGKFLRAAYMTDHLKKHSEGTHNYCGICNKGFSTASYLKVHIKSHHGSPLPPSTTMHTFPETRGELQMHNGNPYHMGRQCSVEDLCASRQLFLTSPEAEGRYHGHPALPQPGPPALGPQPELLMGKAGGAPYFWEVRSGGLPGFPVHGPVTDGQENIGKCPHLESEESDPSFGELPNGDELKSPHKPDGPELEMPSLACNGSSAGGMGSPEGSKAKTTDPEKKFNCPICGQAFRTKSYLNKHQHRVHKTQKAQGASGSSLNELAPSLTSPFSPQQNMSLLESFGFQIVQSAFASSLVDAEVGQSGLDFGGK</sequence>
<dbReference type="GO" id="GO:0000978">
    <property type="term" value="F:RNA polymerase II cis-regulatory region sequence-specific DNA binding"/>
    <property type="evidence" value="ECO:0007669"/>
    <property type="project" value="TreeGrafter"/>
</dbReference>